<evidence type="ECO:0000256" key="5">
    <source>
        <dbReference type="ARBA" id="ARBA00022840"/>
    </source>
</evidence>
<proteinExistence type="predicted"/>
<feature type="domain" description="S-adenosylmethionine synthetase C-terminal" evidence="10">
    <location>
        <begin position="225"/>
        <end position="368"/>
    </location>
</feature>
<comment type="caution">
    <text evidence="11">The sequence shown here is derived from an EMBL/GenBank/DDBJ whole genome shotgun (WGS) entry which is preliminary data.</text>
</comment>
<reference evidence="11" key="1">
    <citation type="submission" date="2021-03" db="EMBL/GenBank/DDBJ databases">
        <title>Sagittula salina sp. nov. strain M10.9X isolated from the marine waste.</title>
        <authorList>
            <person name="Satari L."/>
            <person name="Molina-Menor E."/>
            <person name="Vidal-Verdu A."/>
            <person name="Pascual J."/>
            <person name="Pereto J."/>
            <person name="Porcar M."/>
        </authorList>
    </citation>
    <scope>NUCLEOTIDE SEQUENCE</scope>
    <source>
        <strain evidence="11">M10.9X</strain>
    </source>
</reference>
<dbReference type="RefSeq" id="WP_209364132.1">
    <property type="nucleotide sequence ID" value="NZ_JAGISH010000025.1"/>
</dbReference>
<dbReference type="PANTHER" id="PTHR11964">
    <property type="entry name" value="S-ADENOSYLMETHIONINE SYNTHETASE"/>
    <property type="match status" value="1"/>
</dbReference>
<evidence type="ECO:0000259" key="9">
    <source>
        <dbReference type="Pfam" id="PF02772"/>
    </source>
</evidence>
<dbReference type="SUPFAM" id="SSF55973">
    <property type="entry name" value="S-adenosylmethionine synthetase"/>
    <property type="match status" value="3"/>
</dbReference>
<dbReference type="EMBL" id="JAGISH010000025">
    <property type="protein sequence ID" value="MBP0485157.1"/>
    <property type="molecule type" value="Genomic_DNA"/>
</dbReference>
<name>A0A940MWF0_9RHOB</name>
<evidence type="ECO:0000256" key="4">
    <source>
        <dbReference type="ARBA" id="ARBA00022741"/>
    </source>
</evidence>
<dbReference type="InterPro" id="IPR022630">
    <property type="entry name" value="S-AdoMet_synt_C"/>
</dbReference>
<evidence type="ECO:0000313" key="12">
    <source>
        <dbReference type="Proteomes" id="UP000675940"/>
    </source>
</evidence>
<keyword evidence="7" id="KW-0630">Potassium</keyword>
<evidence type="ECO:0000256" key="7">
    <source>
        <dbReference type="ARBA" id="ARBA00022958"/>
    </source>
</evidence>
<keyword evidence="4" id="KW-0547">Nucleotide-binding</keyword>
<dbReference type="InterPro" id="IPR022636">
    <property type="entry name" value="S-AdoMet_synthetase_sfam"/>
</dbReference>
<feature type="domain" description="S-adenosylmethionine synthetase central" evidence="9">
    <location>
        <begin position="114"/>
        <end position="205"/>
    </location>
</feature>
<gene>
    <name evidence="11" type="ORF">J5474_22060</name>
</gene>
<dbReference type="Gene3D" id="3.30.300.10">
    <property type="match status" value="3"/>
</dbReference>
<dbReference type="Pfam" id="PF00438">
    <property type="entry name" value="S-AdoMet_synt_N"/>
    <property type="match status" value="1"/>
</dbReference>
<dbReference type="Pfam" id="PF02772">
    <property type="entry name" value="S-AdoMet_synt_M"/>
    <property type="match status" value="1"/>
</dbReference>
<dbReference type="InterPro" id="IPR022628">
    <property type="entry name" value="S-AdoMet_synt_N"/>
</dbReference>
<keyword evidence="3" id="KW-0479">Metal-binding</keyword>
<feature type="domain" description="S-adenosylmethionine synthetase N-terminal" evidence="8">
    <location>
        <begin position="4"/>
        <end position="80"/>
    </location>
</feature>
<dbReference type="Proteomes" id="UP000675940">
    <property type="component" value="Unassembled WGS sequence"/>
</dbReference>
<dbReference type="InterPro" id="IPR022629">
    <property type="entry name" value="S-AdoMet_synt_central"/>
</dbReference>
<keyword evidence="1" id="KW-0554">One-carbon metabolism</keyword>
<dbReference type="GO" id="GO:0005524">
    <property type="term" value="F:ATP binding"/>
    <property type="evidence" value="ECO:0007669"/>
    <property type="project" value="UniProtKB-KW"/>
</dbReference>
<dbReference type="AlphaFoldDB" id="A0A940MWF0"/>
<evidence type="ECO:0000256" key="2">
    <source>
        <dbReference type="ARBA" id="ARBA00022679"/>
    </source>
</evidence>
<accession>A0A940MWF0</accession>
<dbReference type="GO" id="GO:0004478">
    <property type="term" value="F:methionine adenosyltransferase activity"/>
    <property type="evidence" value="ECO:0007669"/>
    <property type="project" value="InterPro"/>
</dbReference>
<organism evidence="11 12">
    <name type="scientific">Sagittula salina</name>
    <dbReference type="NCBI Taxonomy" id="2820268"/>
    <lineage>
        <taxon>Bacteria</taxon>
        <taxon>Pseudomonadati</taxon>
        <taxon>Pseudomonadota</taxon>
        <taxon>Alphaproteobacteria</taxon>
        <taxon>Rhodobacterales</taxon>
        <taxon>Roseobacteraceae</taxon>
        <taxon>Sagittula</taxon>
    </lineage>
</organism>
<sequence length="377" mass="40115">MRNFVMTSDAVTMGHPDKLCDQISDAVVDAWLTEGNRGGVNAECAIASGVAFLAVRSGAPVSADLAALVRRVVAAAGYNGGDKDRMSVILDVAQDAALTPEQVAKGLPRHMVTAIGYACEGPGAMPAPVMLARRMARLMWAARVDGRRGWLLPDAKAQVAVRFEDRHAMEVTAVTLALATETKIPEASLESLLREEVIGPTLEAQGLEAAPDLWLSVQDGLGPVGPAVHTGLTGRKTGQDGYGSFVRHSGSALSGKDPSRIDRVADYAARHAARGVIAAGLARECEVQLTWVPGDASPVSIEVDTWQSGRMPDVDIKRLLQDRVDFRLAAIAERFGLWSLPGDRGGRFYQDLASCGQIGRDDMELPWDAPSLANDLA</sequence>
<dbReference type="GO" id="GO:0046872">
    <property type="term" value="F:metal ion binding"/>
    <property type="evidence" value="ECO:0007669"/>
    <property type="project" value="UniProtKB-KW"/>
</dbReference>
<keyword evidence="6" id="KW-0460">Magnesium</keyword>
<dbReference type="GO" id="GO:0006730">
    <property type="term" value="P:one-carbon metabolic process"/>
    <property type="evidence" value="ECO:0007669"/>
    <property type="project" value="UniProtKB-KW"/>
</dbReference>
<evidence type="ECO:0000259" key="10">
    <source>
        <dbReference type="Pfam" id="PF02773"/>
    </source>
</evidence>
<evidence type="ECO:0000256" key="6">
    <source>
        <dbReference type="ARBA" id="ARBA00022842"/>
    </source>
</evidence>
<evidence type="ECO:0000256" key="1">
    <source>
        <dbReference type="ARBA" id="ARBA00022563"/>
    </source>
</evidence>
<keyword evidence="2" id="KW-0808">Transferase</keyword>
<dbReference type="Pfam" id="PF02773">
    <property type="entry name" value="S-AdoMet_synt_C"/>
    <property type="match status" value="1"/>
</dbReference>
<protein>
    <submittedName>
        <fullName evidence="11">Methionine adenosyltransferase domain-containing protein</fullName>
    </submittedName>
</protein>
<dbReference type="InterPro" id="IPR002133">
    <property type="entry name" value="S-AdoMet_synthetase"/>
</dbReference>
<evidence type="ECO:0000259" key="8">
    <source>
        <dbReference type="Pfam" id="PF00438"/>
    </source>
</evidence>
<keyword evidence="12" id="KW-1185">Reference proteome</keyword>
<keyword evidence="5" id="KW-0067">ATP-binding</keyword>
<evidence type="ECO:0000313" key="11">
    <source>
        <dbReference type="EMBL" id="MBP0485157.1"/>
    </source>
</evidence>
<evidence type="ECO:0000256" key="3">
    <source>
        <dbReference type="ARBA" id="ARBA00022723"/>
    </source>
</evidence>
<dbReference type="GO" id="GO:0006556">
    <property type="term" value="P:S-adenosylmethionine biosynthetic process"/>
    <property type="evidence" value="ECO:0007669"/>
    <property type="project" value="InterPro"/>
</dbReference>